<dbReference type="InterPro" id="IPR036388">
    <property type="entry name" value="WH-like_DNA-bd_sf"/>
</dbReference>
<keyword evidence="1" id="KW-0489">Methyltransferase</keyword>
<dbReference type="InterPro" id="IPR029063">
    <property type="entry name" value="SAM-dependent_MTases_sf"/>
</dbReference>
<dbReference type="InterPro" id="IPR016461">
    <property type="entry name" value="COMT-like"/>
</dbReference>
<feature type="domain" description="O-methyltransferase C-terminal" evidence="4">
    <location>
        <begin position="190"/>
        <end position="393"/>
    </location>
</feature>
<sequence>MDREQRIAQHNAIKMQLQTLTDAVNAYSTTFEKNSSSDNLAAIGEISQCQVAMTESVKQMQSAIYGPLNMVMLHYEECFRSSSLRTLLEMGVFDILPADGSEKPAEELAKKLGVDEALLVRLMRVVIPTFFEEPRPEVYTHTPNSRVYLELPLRANFKMMYDETCFASMKMTEFFKKHGYINPDSRSNNPYTYAHDTKGLSMFDFLLQNPDRFKNFNDAMQARSSQTSLPYDLFPFRNKLGEVDNTDETVLLVDVGSGIGQATLAIREACRDVKGKIVMQDQKEVIEGIAGPLPTGVVGMAHDFFTPQPVKGALYYYIHRCLHDWPDSDCLLILQHLAAAMEPGVSRILISEIVMPVGRVDIQTAWSDINMLTFSGVERSEKQWVDLLENAGLKIASMHGEGGGCYFRVLEVVHE</sequence>
<dbReference type="OrthoDB" id="2410195at2759"/>
<evidence type="ECO:0000313" key="6">
    <source>
        <dbReference type="EMBL" id="OAF54931.1"/>
    </source>
</evidence>
<dbReference type="Proteomes" id="UP000077154">
    <property type="component" value="Unassembled WGS sequence"/>
</dbReference>
<dbReference type="GO" id="GO:0046983">
    <property type="term" value="F:protein dimerization activity"/>
    <property type="evidence" value="ECO:0007669"/>
    <property type="project" value="InterPro"/>
</dbReference>
<accession>A0A177A0X4</accession>
<dbReference type="Gene3D" id="3.40.50.150">
    <property type="entry name" value="Vaccinia Virus protein VP39"/>
    <property type="match status" value="1"/>
</dbReference>
<dbReference type="eggNOG" id="KOG3178">
    <property type="taxonomic scope" value="Eukaryota"/>
</dbReference>
<dbReference type="PROSITE" id="PS51683">
    <property type="entry name" value="SAM_OMT_II"/>
    <property type="match status" value="1"/>
</dbReference>
<dbReference type="InterPro" id="IPR012967">
    <property type="entry name" value="COMT_dimerisation"/>
</dbReference>
<evidence type="ECO:0000259" key="5">
    <source>
        <dbReference type="Pfam" id="PF08100"/>
    </source>
</evidence>
<dbReference type="Pfam" id="PF08100">
    <property type="entry name" value="Dimerisation"/>
    <property type="match status" value="1"/>
</dbReference>
<gene>
    <name evidence="6" type="ORF">VC83_08526</name>
</gene>
<feature type="domain" description="O-methyltransferase dimerisation" evidence="5">
    <location>
        <begin position="79"/>
        <end position="149"/>
    </location>
</feature>
<dbReference type="InterPro" id="IPR036390">
    <property type="entry name" value="WH_DNA-bd_sf"/>
</dbReference>
<dbReference type="VEuPathDB" id="FungiDB:GMDG_05219"/>
<dbReference type="PANTHER" id="PTHR43712">
    <property type="entry name" value="PUTATIVE (AFU_ORTHOLOGUE AFUA_4G14580)-RELATED"/>
    <property type="match status" value="1"/>
</dbReference>
<proteinExistence type="predicted"/>
<dbReference type="GO" id="GO:0008171">
    <property type="term" value="F:O-methyltransferase activity"/>
    <property type="evidence" value="ECO:0007669"/>
    <property type="project" value="InterPro"/>
</dbReference>
<name>A0A177A0X4_9PEZI</name>
<evidence type="ECO:0000256" key="3">
    <source>
        <dbReference type="ARBA" id="ARBA00022691"/>
    </source>
</evidence>
<dbReference type="EMBL" id="KV441413">
    <property type="protein sequence ID" value="OAF54931.1"/>
    <property type="molecule type" value="Genomic_DNA"/>
</dbReference>
<evidence type="ECO:0000256" key="1">
    <source>
        <dbReference type="ARBA" id="ARBA00022603"/>
    </source>
</evidence>
<organism evidence="6">
    <name type="scientific">Pseudogymnoascus destructans</name>
    <dbReference type="NCBI Taxonomy" id="655981"/>
    <lineage>
        <taxon>Eukaryota</taxon>
        <taxon>Fungi</taxon>
        <taxon>Dikarya</taxon>
        <taxon>Ascomycota</taxon>
        <taxon>Pezizomycotina</taxon>
        <taxon>Leotiomycetes</taxon>
        <taxon>Thelebolales</taxon>
        <taxon>Thelebolaceae</taxon>
        <taxon>Pseudogymnoascus</taxon>
    </lineage>
</organism>
<evidence type="ECO:0000259" key="4">
    <source>
        <dbReference type="Pfam" id="PF00891"/>
    </source>
</evidence>
<dbReference type="Gene3D" id="1.10.10.10">
    <property type="entry name" value="Winged helix-like DNA-binding domain superfamily/Winged helix DNA-binding domain"/>
    <property type="match status" value="1"/>
</dbReference>
<keyword evidence="3" id="KW-0949">S-adenosyl-L-methionine</keyword>
<keyword evidence="2" id="KW-0808">Transferase</keyword>
<dbReference type="RefSeq" id="XP_024320234.1">
    <property type="nucleotide sequence ID" value="XM_024472075.1"/>
</dbReference>
<dbReference type="Pfam" id="PF00891">
    <property type="entry name" value="Methyltransf_2"/>
    <property type="match status" value="1"/>
</dbReference>
<dbReference type="SUPFAM" id="SSF53335">
    <property type="entry name" value="S-adenosyl-L-methionine-dependent methyltransferases"/>
    <property type="match status" value="1"/>
</dbReference>
<dbReference type="GO" id="GO:0032259">
    <property type="term" value="P:methylation"/>
    <property type="evidence" value="ECO:0007669"/>
    <property type="project" value="UniProtKB-KW"/>
</dbReference>
<evidence type="ECO:0000256" key="2">
    <source>
        <dbReference type="ARBA" id="ARBA00022679"/>
    </source>
</evidence>
<dbReference type="InterPro" id="IPR001077">
    <property type="entry name" value="COMT_C"/>
</dbReference>
<dbReference type="AlphaFoldDB" id="A0A177A0X4"/>
<dbReference type="SUPFAM" id="SSF46785">
    <property type="entry name" value="Winged helix' DNA-binding domain"/>
    <property type="match status" value="1"/>
</dbReference>
<protein>
    <submittedName>
        <fullName evidence="6">Uncharacterized protein</fullName>
    </submittedName>
</protein>
<reference evidence="6" key="1">
    <citation type="submission" date="2016-03" db="EMBL/GenBank/DDBJ databases">
        <title>Updated assembly of Pseudogymnoascus destructans, the fungus causing white-nose syndrome of bats.</title>
        <authorList>
            <person name="Palmer J.M."/>
            <person name="Drees K.P."/>
            <person name="Foster J.T."/>
            <person name="Lindner D.L."/>
        </authorList>
    </citation>
    <scope>NUCLEOTIDE SEQUENCE [LARGE SCALE GENOMIC DNA]</scope>
    <source>
        <strain evidence="6">20631-21</strain>
    </source>
</reference>
<dbReference type="PANTHER" id="PTHR43712:SF1">
    <property type="entry name" value="HYPOTHETICAL O-METHYLTRANSFERASE (EUROFUNG)-RELATED"/>
    <property type="match status" value="1"/>
</dbReference>
<dbReference type="GeneID" id="36291566"/>